<dbReference type="PRINTS" id="PR01407">
    <property type="entry name" value="BUTYPHLNCDUF"/>
</dbReference>
<keyword evidence="4" id="KW-0833">Ubl conjugation pathway</keyword>
<dbReference type="InterPro" id="IPR003649">
    <property type="entry name" value="Bbox_C"/>
</dbReference>
<evidence type="ECO:0000256" key="9">
    <source>
        <dbReference type="SAM" id="Coils"/>
    </source>
</evidence>
<dbReference type="PANTHER" id="PTHR25465">
    <property type="entry name" value="B-BOX DOMAIN CONTAINING"/>
    <property type="match status" value="1"/>
</dbReference>
<feature type="non-terminal residue" evidence="14">
    <location>
        <position position="689"/>
    </location>
</feature>
<dbReference type="InterPro" id="IPR051051">
    <property type="entry name" value="E3_ubiq-ligase_TRIM/RNF"/>
</dbReference>
<keyword evidence="7 9" id="KW-0175">Coiled coil</keyword>
<dbReference type="InterPro" id="IPR013083">
    <property type="entry name" value="Znf_RING/FYVE/PHD"/>
</dbReference>
<protein>
    <submittedName>
        <fullName evidence="14">E3 ubiquitin ISG15 ligase TRIM25-like</fullName>
    </submittedName>
</protein>
<evidence type="ECO:0000256" key="4">
    <source>
        <dbReference type="ARBA" id="ARBA00022786"/>
    </source>
</evidence>
<dbReference type="GO" id="GO:0045087">
    <property type="term" value="P:innate immune response"/>
    <property type="evidence" value="ECO:0007669"/>
    <property type="project" value="UniProtKB-KW"/>
</dbReference>
<keyword evidence="3 8" id="KW-0863">Zinc-finger</keyword>
<dbReference type="InterPro" id="IPR027370">
    <property type="entry name" value="Znf-RING_euk"/>
</dbReference>
<dbReference type="Gene3D" id="3.30.160.60">
    <property type="entry name" value="Classic Zinc Finger"/>
    <property type="match status" value="1"/>
</dbReference>
<dbReference type="GO" id="GO:0008270">
    <property type="term" value="F:zinc ion binding"/>
    <property type="evidence" value="ECO:0007669"/>
    <property type="project" value="UniProtKB-KW"/>
</dbReference>
<evidence type="ECO:0000259" key="12">
    <source>
        <dbReference type="PROSITE" id="PS50119"/>
    </source>
</evidence>
<dbReference type="Pfam" id="PF00643">
    <property type="entry name" value="zf-B_box"/>
    <property type="match status" value="1"/>
</dbReference>
<keyword evidence="10" id="KW-0472">Membrane</keyword>
<evidence type="ECO:0000256" key="7">
    <source>
        <dbReference type="ARBA" id="ARBA00023054"/>
    </source>
</evidence>
<keyword evidence="5" id="KW-0862">Zinc</keyword>
<dbReference type="Gene3D" id="2.60.120.920">
    <property type="match status" value="1"/>
</dbReference>
<dbReference type="InterPro" id="IPR003879">
    <property type="entry name" value="Butyrophylin_SPRY"/>
</dbReference>
<keyword evidence="15" id="KW-1185">Reference proteome</keyword>
<feature type="domain" description="RING-type" evidence="11">
    <location>
        <begin position="163"/>
        <end position="205"/>
    </location>
</feature>
<dbReference type="PROSITE" id="PS50089">
    <property type="entry name" value="ZF_RING_2"/>
    <property type="match status" value="1"/>
</dbReference>
<dbReference type="Gene3D" id="3.30.40.10">
    <property type="entry name" value="Zinc/RING finger domain, C3HC4 (zinc finger)"/>
    <property type="match status" value="1"/>
</dbReference>
<dbReference type="CDD" id="cd12891">
    <property type="entry name" value="SPRY_PRY_C-I_2"/>
    <property type="match status" value="1"/>
</dbReference>
<dbReference type="Proteomes" id="UP001295444">
    <property type="component" value="Chromosome 01"/>
</dbReference>
<dbReference type="InterPro" id="IPR043136">
    <property type="entry name" value="B30.2/SPRY_sf"/>
</dbReference>
<keyword evidence="6" id="KW-0391">Immunity</keyword>
<feature type="domain" description="B box-type" evidence="12">
    <location>
        <begin position="283"/>
        <end position="324"/>
    </location>
</feature>
<dbReference type="Gene3D" id="4.10.830.40">
    <property type="match status" value="1"/>
</dbReference>
<proteinExistence type="predicted"/>
<evidence type="ECO:0000256" key="1">
    <source>
        <dbReference type="ARBA" id="ARBA00022588"/>
    </source>
</evidence>
<evidence type="ECO:0000256" key="6">
    <source>
        <dbReference type="ARBA" id="ARBA00022859"/>
    </source>
</evidence>
<dbReference type="SMART" id="SM00449">
    <property type="entry name" value="SPRY"/>
    <property type="match status" value="1"/>
</dbReference>
<dbReference type="InterPro" id="IPR006574">
    <property type="entry name" value="PRY"/>
</dbReference>
<dbReference type="SMART" id="SM00184">
    <property type="entry name" value="RING"/>
    <property type="match status" value="1"/>
</dbReference>
<sequence>MYNNTEYLYADNEHSALYNNTEYLYTDNKHVALYNNTEYLYTDNKHVPLYNNTEYLYTDNKHVALYNNTEYLYADNEHSALYNNTDNTTHSTIHLKACVRNNTEYLYTDNKHVALYNDTEYLYTDNKHVALYNYTIYTLIINMSLCIIIQMMASADLRGELTCSVCLKIYTDPVTLPCGHSFCRACTENVLDTREVRRYSCPECRFNLGGKNELKRNHRLCNIVDRLQLTARKKIGIPCTYCIHSPVPAAKTCLHCEASLCEAHLRVHSKSAEHVLTEPTTSLENRKCSVHKEILKYYCSEDATSVCVSCSLAGNHRGHQVQTLNEASEKKKEKLRNILQKLTSKRKEAEKRVHSLQELRIKVQKRGAGVTKEVTALIRGIKKQLEAVEKQVLSEISRQKKQVSLRVSDLIRQLEIKKEDLSRKMGHIEELCNMTDPLTVLQVRESDRVDYCDTEEGDNEDRERDDNKVRAVGDLDLGLISVTLHSGLAGIVTGLKRQCHVPANILQGVALAPDMILDVNTAANNVTVSGDMKTVFWSKIIQSRPETPERFQSDQVLSATSFSSGRHYWEVEGSESGGWRVGMAYRSIDREGWQSRIGISSKSWGLERLGKKMYELRHDSKVTFWLCHHLSSQRLGIYLDYEAGRLSFYELCDPISHLLTFTATFTEPLHALFGTQEAMSVQVPDIGEG</sequence>
<organism evidence="14 15">
    <name type="scientific">Pelobates cultripes</name>
    <name type="common">Western spadefoot toad</name>
    <dbReference type="NCBI Taxonomy" id="61616"/>
    <lineage>
        <taxon>Eukaryota</taxon>
        <taxon>Metazoa</taxon>
        <taxon>Chordata</taxon>
        <taxon>Craniata</taxon>
        <taxon>Vertebrata</taxon>
        <taxon>Euteleostomi</taxon>
        <taxon>Amphibia</taxon>
        <taxon>Batrachia</taxon>
        <taxon>Anura</taxon>
        <taxon>Pelobatoidea</taxon>
        <taxon>Pelobatidae</taxon>
        <taxon>Pelobates</taxon>
    </lineage>
</organism>
<dbReference type="InterPro" id="IPR001841">
    <property type="entry name" value="Znf_RING"/>
</dbReference>
<dbReference type="PROSITE" id="PS50188">
    <property type="entry name" value="B302_SPRY"/>
    <property type="match status" value="1"/>
</dbReference>
<dbReference type="Pfam" id="PF00622">
    <property type="entry name" value="SPRY"/>
    <property type="match status" value="1"/>
</dbReference>
<dbReference type="CDD" id="cd19769">
    <property type="entry name" value="Bbox2_TRIM16-like"/>
    <property type="match status" value="1"/>
</dbReference>
<dbReference type="PROSITE" id="PS50119">
    <property type="entry name" value="ZF_BBOX"/>
    <property type="match status" value="1"/>
</dbReference>
<dbReference type="GO" id="GO:0005737">
    <property type="term" value="C:cytoplasm"/>
    <property type="evidence" value="ECO:0007669"/>
    <property type="project" value="UniProtKB-ARBA"/>
</dbReference>
<evidence type="ECO:0000256" key="8">
    <source>
        <dbReference type="PROSITE-ProRule" id="PRU00024"/>
    </source>
</evidence>
<dbReference type="PANTHER" id="PTHR25465:SF41">
    <property type="entry name" value="E3 UBIQUITIN-PROTEIN LIGASE RNF135"/>
    <property type="match status" value="1"/>
</dbReference>
<evidence type="ECO:0000256" key="5">
    <source>
        <dbReference type="ARBA" id="ARBA00022833"/>
    </source>
</evidence>
<feature type="transmembrane region" description="Helical" evidence="10">
    <location>
        <begin position="131"/>
        <end position="153"/>
    </location>
</feature>
<feature type="domain" description="B30.2/SPRY" evidence="13">
    <location>
        <begin position="495"/>
        <end position="689"/>
    </location>
</feature>
<evidence type="ECO:0000313" key="15">
    <source>
        <dbReference type="Proteomes" id="UP001295444"/>
    </source>
</evidence>
<keyword evidence="2" id="KW-0479">Metal-binding</keyword>
<evidence type="ECO:0000256" key="3">
    <source>
        <dbReference type="ARBA" id="ARBA00022771"/>
    </source>
</evidence>
<evidence type="ECO:0000256" key="10">
    <source>
        <dbReference type="SAM" id="Phobius"/>
    </source>
</evidence>
<dbReference type="Pfam" id="PF13445">
    <property type="entry name" value="zf-RING_UBOX"/>
    <property type="match status" value="1"/>
</dbReference>
<dbReference type="AlphaFoldDB" id="A0AAD1QWH8"/>
<gene>
    <name evidence="14" type="ORF">PECUL_23A024286</name>
</gene>
<dbReference type="SMART" id="SM00589">
    <property type="entry name" value="PRY"/>
    <property type="match status" value="1"/>
</dbReference>
<reference evidence="14" key="1">
    <citation type="submission" date="2022-03" db="EMBL/GenBank/DDBJ databases">
        <authorList>
            <person name="Alioto T."/>
            <person name="Alioto T."/>
            <person name="Gomez Garrido J."/>
        </authorList>
    </citation>
    <scope>NUCLEOTIDE SEQUENCE</scope>
</reference>
<name>A0AAD1QWH8_PELCU</name>
<dbReference type="SMART" id="SM00336">
    <property type="entry name" value="BBOX"/>
    <property type="match status" value="1"/>
</dbReference>
<dbReference type="SUPFAM" id="SSF49899">
    <property type="entry name" value="Concanavalin A-like lectins/glucanases"/>
    <property type="match status" value="1"/>
</dbReference>
<dbReference type="EMBL" id="OW240912">
    <property type="protein sequence ID" value="CAH2218777.1"/>
    <property type="molecule type" value="Genomic_DNA"/>
</dbReference>
<dbReference type="InterPro" id="IPR003877">
    <property type="entry name" value="SPRY_dom"/>
</dbReference>
<dbReference type="InterPro" id="IPR013320">
    <property type="entry name" value="ConA-like_dom_sf"/>
</dbReference>
<dbReference type="SUPFAM" id="SSF57845">
    <property type="entry name" value="B-box zinc-binding domain"/>
    <property type="match status" value="1"/>
</dbReference>
<dbReference type="SMART" id="SM00502">
    <property type="entry name" value="BBC"/>
    <property type="match status" value="1"/>
</dbReference>
<dbReference type="SUPFAM" id="SSF57850">
    <property type="entry name" value="RING/U-box"/>
    <property type="match status" value="1"/>
</dbReference>
<accession>A0AAD1QWH8</accession>
<dbReference type="InterPro" id="IPR001870">
    <property type="entry name" value="B30.2/SPRY"/>
</dbReference>
<keyword evidence="10" id="KW-1133">Transmembrane helix</keyword>
<evidence type="ECO:0000313" key="14">
    <source>
        <dbReference type="EMBL" id="CAH2218777.1"/>
    </source>
</evidence>
<evidence type="ECO:0000259" key="11">
    <source>
        <dbReference type="PROSITE" id="PS50089"/>
    </source>
</evidence>
<evidence type="ECO:0000256" key="2">
    <source>
        <dbReference type="ARBA" id="ARBA00022723"/>
    </source>
</evidence>
<dbReference type="Pfam" id="PF13765">
    <property type="entry name" value="PRY"/>
    <property type="match status" value="1"/>
</dbReference>
<dbReference type="InterPro" id="IPR000315">
    <property type="entry name" value="Znf_B-box"/>
</dbReference>
<keyword evidence="1" id="KW-0399">Innate immunity</keyword>
<evidence type="ECO:0000259" key="13">
    <source>
        <dbReference type="PROSITE" id="PS50188"/>
    </source>
</evidence>
<keyword evidence="10" id="KW-0812">Transmembrane</keyword>
<feature type="coiled-coil region" evidence="9">
    <location>
        <begin position="321"/>
        <end position="366"/>
    </location>
</feature>